<gene>
    <name evidence="1" type="ORF">BCR37DRAFT_41946</name>
</gene>
<protein>
    <recommendedName>
        <fullName evidence="3">HotDog domain-containing protein</fullName>
    </recommendedName>
</protein>
<dbReference type="EMBL" id="MCFI01000011">
    <property type="protein sequence ID" value="ORY81366.1"/>
    <property type="molecule type" value="Genomic_DNA"/>
</dbReference>
<evidence type="ECO:0000313" key="1">
    <source>
        <dbReference type="EMBL" id="ORY81366.1"/>
    </source>
</evidence>
<reference evidence="1 2" key="1">
    <citation type="submission" date="2016-07" db="EMBL/GenBank/DDBJ databases">
        <title>Pervasive Adenine N6-methylation of Active Genes in Fungi.</title>
        <authorList>
            <consortium name="DOE Joint Genome Institute"/>
            <person name="Mondo S.J."/>
            <person name="Dannebaum R.O."/>
            <person name="Kuo R.C."/>
            <person name="Labutti K."/>
            <person name="Haridas S."/>
            <person name="Kuo A."/>
            <person name="Salamov A."/>
            <person name="Ahrendt S.R."/>
            <person name="Lipzen A."/>
            <person name="Sullivan W."/>
            <person name="Andreopoulos W.B."/>
            <person name="Clum A."/>
            <person name="Lindquist E."/>
            <person name="Daum C."/>
            <person name="Ramamoorthy G.K."/>
            <person name="Gryganskyi A."/>
            <person name="Culley D."/>
            <person name="Magnuson J.K."/>
            <person name="James T.Y."/>
            <person name="O'Malley M.A."/>
            <person name="Stajich J.E."/>
            <person name="Spatafora J.W."/>
            <person name="Visel A."/>
            <person name="Grigoriev I.V."/>
        </authorList>
    </citation>
    <scope>NUCLEOTIDE SEQUENCE [LARGE SCALE GENOMIC DNA]</scope>
    <source>
        <strain evidence="1 2">12-1054</strain>
    </source>
</reference>
<dbReference type="GO" id="GO:0005739">
    <property type="term" value="C:mitochondrion"/>
    <property type="evidence" value="ECO:0007669"/>
    <property type="project" value="TreeGrafter"/>
</dbReference>
<organism evidence="1 2">
    <name type="scientific">Protomyces lactucae-debilis</name>
    <dbReference type="NCBI Taxonomy" id="2754530"/>
    <lineage>
        <taxon>Eukaryota</taxon>
        <taxon>Fungi</taxon>
        <taxon>Dikarya</taxon>
        <taxon>Ascomycota</taxon>
        <taxon>Taphrinomycotina</taxon>
        <taxon>Taphrinomycetes</taxon>
        <taxon>Taphrinales</taxon>
        <taxon>Protomycetaceae</taxon>
        <taxon>Protomyces</taxon>
    </lineage>
</organism>
<dbReference type="OrthoDB" id="3257538at2759"/>
<proteinExistence type="predicted"/>
<dbReference type="OMA" id="NRNRMWA"/>
<dbReference type="PANTHER" id="PTHR28152:SF1">
    <property type="entry name" value="HYDROXYACYL-THIOESTER DEHYDRATASE TYPE 2, MITOCHONDRIAL"/>
    <property type="match status" value="1"/>
</dbReference>
<dbReference type="InterPro" id="IPR029069">
    <property type="entry name" value="HotDog_dom_sf"/>
</dbReference>
<sequence length="239" mass="26874">MQPTTALQPGEHFLFWNEMVPETELHADGYHGFQAPQDGTYRHRLWQSGSIDFLKDIEAGIPSTCTETATAERQDGSTAVTTTRDIVQHNQMCLTERRTLLYTDILPSSRKVRAPAAALKCSQRVLVPSEVLLFRYAALTNNGHRIHYDKQYTQQVEGYSNILVQGSLNVTLLLQHLASQLAPSQHMTHCEYKMISPCYVGETLRYCVENSLSGKIHTRAYILGQHGDLKLQLSATLIS</sequence>
<dbReference type="InterPro" id="IPR052741">
    <property type="entry name" value="Mitochondrial_HTD2"/>
</dbReference>
<dbReference type="RefSeq" id="XP_040724742.1">
    <property type="nucleotide sequence ID" value="XM_040872289.1"/>
</dbReference>
<name>A0A1Y2FDH4_PROLT</name>
<dbReference type="AlphaFoldDB" id="A0A1Y2FDH4"/>
<keyword evidence="2" id="KW-1185">Reference proteome</keyword>
<comment type="caution">
    <text evidence="1">The sequence shown here is derived from an EMBL/GenBank/DDBJ whole genome shotgun (WGS) entry which is preliminary data.</text>
</comment>
<evidence type="ECO:0000313" key="2">
    <source>
        <dbReference type="Proteomes" id="UP000193685"/>
    </source>
</evidence>
<accession>A0A1Y2FDH4</accession>
<evidence type="ECO:0008006" key="3">
    <source>
        <dbReference type="Google" id="ProtNLM"/>
    </source>
</evidence>
<dbReference type="GO" id="GO:0019171">
    <property type="term" value="F:(3R)-hydroxyacyl-[acyl-carrier-protein] dehydratase activity"/>
    <property type="evidence" value="ECO:0007669"/>
    <property type="project" value="TreeGrafter"/>
</dbReference>
<dbReference type="Proteomes" id="UP000193685">
    <property type="component" value="Unassembled WGS sequence"/>
</dbReference>
<dbReference type="PANTHER" id="PTHR28152">
    <property type="entry name" value="HYDROXYACYL-THIOESTER DEHYDRATASE TYPE 2, MITOCHONDRIAL"/>
    <property type="match status" value="1"/>
</dbReference>
<dbReference type="Gene3D" id="3.10.129.10">
    <property type="entry name" value="Hotdog Thioesterase"/>
    <property type="match status" value="1"/>
</dbReference>
<dbReference type="SUPFAM" id="SSF54637">
    <property type="entry name" value="Thioesterase/thiol ester dehydrase-isomerase"/>
    <property type="match status" value="1"/>
</dbReference>
<dbReference type="STRING" id="56484.A0A1Y2FDH4"/>
<dbReference type="GeneID" id="63788888"/>